<dbReference type="EMBL" id="JAEMHL010000003">
    <property type="protein sequence ID" value="MBJ6749928.1"/>
    <property type="molecule type" value="Genomic_DNA"/>
</dbReference>
<feature type="compositionally biased region" description="Basic and acidic residues" evidence="1">
    <location>
        <begin position="51"/>
        <end position="68"/>
    </location>
</feature>
<keyword evidence="3" id="KW-1185">Reference proteome</keyword>
<dbReference type="Proteomes" id="UP000614714">
    <property type="component" value="Unassembled WGS sequence"/>
</dbReference>
<accession>A0ABS0YC86</accession>
<sequence>MGKLTVIVLGVSMLSMVVSCGKNEDAKNDKFRDWSVRDKRTVPPVPSFLDGYEKELGDRQKHQEGASK</sequence>
<name>A0ABS0YC86_9BACT</name>
<gene>
    <name evidence="2" type="ORF">JFN91_06850</name>
</gene>
<organism evidence="2 3">
    <name type="scientific">Geomonas anaerohicana</name>
    <dbReference type="NCBI Taxonomy" id="2798583"/>
    <lineage>
        <taxon>Bacteria</taxon>
        <taxon>Pseudomonadati</taxon>
        <taxon>Thermodesulfobacteriota</taxon>
        <taxon>Desulfuromonadia</taxon>
        <taxon>Geobacterales</taxon>
        <taxon>Geobacteraceae</taxon>
        <taxon>Geomonas</taxon>
    </lineage>
</organism>
<reference evidence="2 3" key="1">
    <citation type="submission" date="2020-12" db="EMBL/GenBank/DDBJ databases">
        <title>Geomonas sp. Red421, isolated from paddy soil.</title>
        <authorList>
            <person name="Xu Z."/>
            <person name="Zhang Z."/>
            <person name="Masuda Y."/>
            <person name="Itoh H."/>
            <person name="Senoo K."/>
        </authorList>
    </citation>
    <scope>NUCLEOTIDE SEQUENCE [LARGE SCALE GENOMIC DNA]</scope>
    <source>
        <strain evidence="2 3">Red421</strain>
    </source>
</reference>
<evidence type="ECO:0000313" key="2">
    <source>
        <dbReference type="EMBL" id="MBJ6749928.1"/>
    </source>
</evidence>
<dbReference type="RefSeq" id="WP_199388473.1">
    <property type="nucleotide sequence ID" value="NZ_JAEMHL010000003.1"/>
</dbReference>
<feature type="region of interest" description="Disordered" evidence="1">
    <location>
        <begin position="45"/>
        <end position="68"/>
    </location>
</feature>
<evidence type="ECO:0000313" key="3">
    <source>
        <dbReference type="Proteomes" id="UP000614714"/>
    </source>
</evidence>
<evidence type="ECO:0000256" key="1">
    <source>
        <dbReference type="SAM" id="MobiDB-lite"/>
    </source>
</evidence>
<proteinExistence type="predicted"/>
<comment type="caution">
    <text evidence="2">The sequence shown here is derived from an EMBL/GenBank/DDBJ whole genome shotgun (WGS) entry which is preliminary data.</text>
</comment>
<dbReference type="PROSITE" id="PS51257">
    <property type="entry name" value="PROKAR_LIPOPROTEIN"/>
    <property type="match status" value="1"/>
</dbReference>
<evidence type="ECO:0008006" key="4">
    <source>
        <dbReference type="Google" id="ProtNLM"/>
    </source>
</evidence>
<protein>
    <recommendedName>
        <fullName evidence="4">Lipoprotein</fullName>
    </recommendedName>
</protein>